<organism evidence="8 9">
    <name type="scientific">Thiohalospira halophila DSM 15071</name>
    <dbReference type="NCBI Taxonomy" id="1123397"/>
    <lineage>
        <taxon>Bacteria</taxon>
        <taxon>Pseudomonadati</taxon>
        <taxon>Pseudomonadota</taxon>
        <taxon>Gammaproteobacteria</taxon>
        <taxon>Thiohalospirales</taxon>
        <taxon>Thiohalospiraceae</taxon>
        <taxon>Thiohalospira</taxon>
    </lineage>
</organism>
<dbReference type="Proteomes" id="UP000198611">
    <property type="component" value="Unassembled WGS sequence"/>
</dbReference>
<dbReference type="SUPFAM" id="SSF81273">
    <property type="entry name" value="H-NS histone-like proteins"/>
    <property type="match status" value="1"/>
</dbReference>
<protein>
    <submittedName>
        <fullName evidence="8">DNA-binding protein H-NS</fullName>
    </submittedName>
</protein>
<proteinExistence type="inferred from homology"/>
<dbReference type="Pfam" id="PF00816">
    <property type="entry name" value="Histone_HNS"/>
    <property type="match status" value="1"/>
</dbReference>
<name>A0A1I1N195_9GAMM</name>
<evidence type="ECO:0000256" key="6">
    <source>
        <dbReference type="SAM" id="MobiDB-lite"/>
    </source>
</evidence>
<dbReference type="RefSeq" id="WP_093426760.1">
    <property type="nucleotide sequence ID" value="NZ_FOMJ01000001.1"/>
</dbReference>
<dbReference type="Gene3D" id="4.10.430.10">
    <property type="entry name" value="Histone-like protein H-NS, C-terminal domain"/>
    <property type="match status" value="1"/>
</dbReference>
<dbReference type="GO" id="GO:0009295">
    <property type="term" value="C:nucleoid"/>
    <property type="evidence" value="ECO:0007669"/>
    <property type="project" value="UniProtKB-SubCell"/>
</dbReference>
<dbReference type="GO" id="GO:0001217">
    <property type="term" value="F:DNA-binding transcription repressor activity"/>
    <property type="evidence" value="ECO:0007669"/>
    <property type="project" value="TreeGrafter"/>
</dbReference>
<dbReference type="OrthoDB" id="5297879at2"/>
<keyword evidence="4 8" id="KW-0238">DNA-binding</keyword>
<evidence type="ECO:0000313" key="8">
    <source>
        <dbReference type="EMBL" id="SFC91185.1"/>
    </source>
</evidence>
<comment type="similarity">
    <text evidence="2">Belongs to the histone-like protein H-NS family.</text>
</comment>
<evidence type="ECO:0000256" key="3">
    <source>
        <dbReference type="ARBA" id="ARBA00022490"/>
    </source>
</evidence>
<dbReference type="GO" id="GO:0000976">
    <property type="term" value="F:transcription cis-regulatory region binding"/>
    <property type="evidence" value="ECO:0007669"/>
    <property type="project" value="TreeGrafter"/>
</dbReference>
<dbReference type="GO" id="GO:0032993">
    <property type="term" value="C:protein-DNA complex"/>
    <property type="evidence" value="ECO:0007669"/>
    <property type="project" value="TreeGrafter"/>
</dbReference>
<dbReference type="SMART" id="SM00528">
    <property type="entry name" value="HNS"/>
    <property type="match status" value="1"/>
</dbReference>
<keyword evidence="9" id="KW-1185">Reference proteome</keyword>
<feature type="region of interest" description="Disordered" evidence="6">
    <location>
        <begin position="58"/>
        <end position="97"/>
    </location>
</feature>
<dbReference type="STRING" id="1123397.SAMN05660831_00056"/>
<dbReference type="GO" id="GO:0005829">
    <property type="term" value="C:cytosol"/>
    <property type="evidence" value="ECO:0007669"/>
    <property type="project" value="TreeGrafter"/>
</dbReference>
<evidence type="ECO:0000256" key="4">
    <source>
        <dbReference type="ARBA" id="ARBA00023125"/>
    </source>
</evidence>
<dbReference type="PANTHER" id="PTHR38097">
    <property type="match status" value="1"/>
</dbReference>
<evidence type="ECO:0000256" key="2">
    <source>
        <dbReference type="ARBA" id="ARBA00010610"/>
    </source>
</evidence>
<dbReference type="AlphaFoldDB" id="A0A1I1N195"/>
<dbReference type="InterPro" id="IPR037150">
    <property type="entry name" value="H-NS_C_dom_sf"/>
</dbReference>
<dbReference type="EMBL" id="FOMJ01000001">
    <property type="protein sequence ID" value="SFC91185.1"/>
    <property type="molecule type" value="Genomic_DNA"/>
</dbReference>
<gene>
    <name evidence="8" type="ORF">SAMN05660831_00056</name>
</gene>
<dbReference type="InterPro" id="IPR027444">
    <property type="entry name" value="H-NS_C_dom"/>
</dbReference>
<dbReference type="GO" id="GO:0003681">
    <property type="term" value="F:bent DNA binding"/>
    <property type="evidence" value="ECO:0007669"/>
    <property type="project" value="TreeGrafter"/>
</dbReference>
<evidence type="ECO:0000259" key="7">
    <source>
        <dbReference type="SMART" id="SM00528"/>
    </source>
</evidence>
<feature type="domain" description="DNA-binding protein H-NS-like C-terminal" evidence="7">
    <location>
        <begin position="70"/>
        <end position="114"/>
    </location>
</feature>
<keyword evidence="3" id="KW-0963">Cytoplasm</keyword>
<evidence type="ECO:0000313" key="9">
    <source>
        <dbReference type="Proteomes" id="UP000198611"/>
    </source>
</evidence>
<evidence type="ECO:0000256" key="5">
    <source>
        <dbReference type="SAM" id="Coils"/>
    </source>
</evidence>
<dbReference type="PANTHER" id="PTHR38097:SF2">
    <property type="entry name" value="DNA-BINDING PROTEIN STPA"/>
    <property type="match status" value="1"/>
</dbReference>
<accession>A0A1I1N195</accession>
<dbReference type="GO" id="GO:0003680">
    <property type="term" value="F:minor groove of adenine-thymine-rich DNA binding"/>
    <property type="evidence" value="ECO:0007669"/>
    <property type="project" value="TreeGrafter"/>
</dbReference>
<sequence length="114" mass="12925">MTDHTDEIVKLAEDMSYTEIRQAIGELEKVMRSKEKEAKKQAQEELKATAAKYGMSLEELTGGGSRSGQGRSSGKVPPKYRHPDTGKTWTGRGRKPKWVQEWMDSGRDIEELRI</sequence>
<keyword evidence="5" id="KW-0175">Coiled coil</keyword>
<reference evidence="8 9" key="1">
    <citation type="submission" date="2016-10" db="EMBL/GenBank/DDBJ databases">
        <authorList>
            <person name="de Groot N.N."/>
        </authorList>
    </citation>
    <scope>NUCLEOTIDE SEQUENCE [LARGE SCALE GENOMIC DNA]</scope>
    <source>
        <strain evidence="8 9">HL3</strain>
    </source>
</reference>
<comment type="subcellular location">
    <subcellularLocation>
        <location evidence="1">Cytoplasm</location>
        <location evidence="1">Nucleoid</location>
    </subcellularLocation>
</comment>
<feature type="coiled-coil region" evidence="5">
    <location>
        <begin position="17"/>
        <end position="52"/>
    </location>
</feature>
<evidence type="ECO:0000256" key="1">
    <source>
        <dbReference type="ARBA" id="ARBA00004453"/>
    </source>
</evidence>